<gene>
    <name evidence="2" type="ORF">EGI31_09720</name>
</gene>
<accession>A0AAE3H2R6</accession>
<evidence type="ECO:0000256" key="1">
    <source>
        <dbReference type="SAM" id="SignalP"/>
    </source>
</evidence>
<dbReference type="Gene3D" id="2.50.20.10">
    <property type="entry name" value="Lipoprotein localisation LolA/LolB/LppX"/>
    <property type="match status" value="1"/>
</dbReference>
<dbReference type="EMBL" id="RJUF01000023">
    <property type="protein sequence ID" value="MCP9763235.1"/>
    <property type="molecule type" value="Genomic_DNA"/>
</dbReference>
<reference evidence="2 3" key="1">
    <citation type="submission" date="2018-11" db="EMBL/GenBank/DDBJ databases">
        <title>Novel bacteria species description.</title>
        <authorList>
            <person name="Han J.-H."/>
        </authorList>
    </citation>
    <scope>NUCLEOTIDE SEQUENCE [LARGE SCALE GENOMIC DNA]</scope>
    <source>
        <strain evidence="2 3">KCTC23259</strain>
    </source>
</reference>
<evidence type="ECO:0000313" key="2">
    <source>
        <dbReference type="EMBL" id="MCP9763235.1"/>
    </source>
</evidence>
<sequence length="249" mass="27855">MKKTIKLLLASVLTFAATFAQAQTAEEIVNKYIEVTGGAAKWAELKSVKMTAKGKQGGMEFPITSLQKAPNLMKQSVSFQGKEITMSAFDGKETWKTNFMTMKAEKGEAEDSENAAKSMDFPDPFLDYKAKGYSIALEGEEKVEGTDCYKIKLTKKPIKVDGKEEEDFSFYFFDKENGVVIMNRSVMKKGPGKDQAIETLMSDYQEVNGLFFPFTVSQKMNGQVVFSMAMEKLEMNVAIDNKEFAFPID</sequence>
<protein>
    <submittedName>
        <fullName evidence="2">Outer membrane lipoprotein-sorting protein</fullName>
    </submittedName>
</protein>
<dbReference type="Proteomes" id="UP001204144">
    <property type="component" value="Unassembled WGS sequence"/>
</dbReference>
<evidence type="ECO:0000313" key="3">
    <source>
        <dbReference type="Proteomes" id="UP001204144"/>
    </source>
</evidence>
<dbReference type="AlphaFoldDB" id="A0AAE3H2R6"/>
<feature type="chain" id="PRO_5042264502" evidence="1">
    <location>
        <begin position="23"/>
        <end position="249"/>
    </location>
</feature>
<feature type="signal peptide" evidence="1">
    <location>
        <begin position="1"/>
        <end position="22"/>
    </location>
</feature>
<organism evidence="2 3">
    <name type="scientific">Lacihabitans soyangensis</name>
    <dbReference type="NCBI Taxonomy" id="869394"/>
    <lineage>
        <taxon>Bacteria</taxon>
        <taxon>Pseudomonadati</taxon>
        <taxon>Bacteroidota</taxon>
        <taxon>Cytophagia</taxon>
        <taxon>Cytophagales</taxon>
        <taxon>Leadbetterellaceae</taxon>
        <taxon>Lacihabitans</taxon>
    </lineage>
</organism>
<keyword evidence="2" id="KW-0449">Lipoprotein</keyword>
<comment type="caution">
    <text evidence="2">The sequence shown here is derived from an EMBL/GenBank/DDBJ whole genome shotgun (WGS) entry which is preliminary data.</text>
</comment>
<keyword evidence="1" id="KW-0732">Signal</keyword>
<name>A0AAE3H2R6_9BACT</name>
<dbReference type="RefSeq" id="WP_255037019.1">
    <property type="nucleotide sequence ID" value="NZ_RJUF01000023.1"/>
</dbReference>
<keyword evidence="3" id="KW-1185">Reference proteome</keyword>
<proteinExistence type="predicted"/>